<evidence type="ECO:0000256" key="4">
    <source>
        <dbReference type="ARBA" id="ARBA00020820"/>
    </source>
</evidence>
<reference evidence="11 13" key="2">
    <citation type="submission" date="2018-11" db="EMBL/GenBank/DDBJ databases">
        <authorList>
            <consortium name="Pathogen Informatics"/>
        </authorList>
    </citation>
    <scope>NUCLEOTIDE SEQUENCE [LARGE SCALE GENOMIC DNA]</scope>
</reference>
<evidence type="ECO:0000313" key="14">
    <source>
        <dbReference type="WBParaSite" id="DME_0000875101-mRNA-1"/>
    </source>
</evidence>
<sequence>MLLNKWKLDSASCATRQIARSADISLNPPGFSLNISSIQQEQASRNEQTHHLMKKRAWDMALQPMKNLPMNMFMMYMSGNTISILPIIMIVMMAWRPVKALMSFNATFKPLQDEHTGTLLPHKIVFIVGNMLAVAMALYKLHGMSLLPNHASDWLDFQQPPQRKQFALISDSFIL</sequence>
<feature type="transmembrane region" description="Helical" evidence="10">
    <location>
        <begin position="120"/>
        <end position="139"/>
    </location>
</feature>
<dbReference type="STRING" id="318479.A0A0N4ULR4"/>
<dbReference type="OrthoDB" id="369569at2759"/>
<evidence type="ECO:0000313" key="12">
    <source>
        <dbReference type="Proteomes" id="UP000038040"/>
    </source>
</evidence>
<evidence type="ECO:0000256" key="6">
    <source>
        <dbReference type="ARBA" id="ARBA00022824"/>
    </source>
</evidence>
<dbReference type="EMBL" id="UYYG01000072">
    <property type="protein sequence ID" value="VDN52669.1"/>
    <property type="molecule type" value="Genomic_DNA"/>
</dbReference>
<evidence type="ECO:0000256" key="3">
    <source>
        <dbReference type="ARBA" id="ARBA00011276"/>
    </source>
</evidence>
<proteinExistence type="inferred from homology"/>
<evidence type="ECO:0000256" key="10">
    <source>
        <dbReference type="SAM" id="Phobius"/>
    </source>
</evidence>
<dbReference type="GO" id="GO:0005789">
    <property type="term" value="C:endoplasmic reticulum membrane"/>
    <property type="evidence" value="ECO:0007669"/>
    <property type="project" value="UniProtKB-SubCell"/>
</dbReference>
<evidence type="ECO:0000256" key="9">
    <source>
        <dbReference type="PIRNR" id="PIRNR017207"/>
    </source>
</evidence>
<feature type="transmembrane region" description="Helical" evidence="10">
    <location>
        <begin position="73"/>
        <end position="95"/>
    </location>
</feature>
<evidence type="ECO:0000256" key="5">
    <source>
        <dbReference type="ARBA" id="ARBA00022692"/>
    </source>
</evidence>
<gene>
    <name evidence="11" type="ORF">DME_LOCUS2642</name>
</gene>
<keyword evidence="13" id="KW-1185">Reference proteome</keyword>
<dbReference type="InterPro" id="IPR009445">
    <property type="entry name" value="TMEM85/Emc4"/>
</dbReference>
<comment type="similarity">
    <text evidence="2 9">Belongs to the EMC4 family.</text>
</comment>
<evidence type="ECO:0000313" key="13">
    <source>
        <dbReference type="Proteomes" id="UP000274756"/>
    </source>
</evidence>
<protein>
    <recommendedName>
        <fullName evidence="4 9">ER membrane protein complex subunit 4</fullName>
    </recommendedName>
</protein>
<dbReference type="Proteomes" id="UP000038040">
    <property type="component" value="Unplaced"/>
</dbReference>
<reference evidence="14" key="1">
    <citation type="submission" date="2017-02" db="UniProtKB">
        <authorList>
            <consortium name="WormBaseParasite"/>
        </authorList>
    </citation>
    <scope>IDENTIFICATION</scope>
</reference>
<keyword evidence="7 10" id="KW-1133">Transmembrane helix</keyword>
<keyword evidence="6" id="KW-0256">Endoplasmic reticulum</keyword>
<dbReference type="Proteomes" id="UP000274756">
    <property type="component" value="Unassembled WGS sequence"/>
</dbReference>
<dbReference type="Pfam" id="PF06417">
    <property type="entry name" value="EMC4"/>
    <property type="match status" value="1"/>
</dbReference>
<dbReference type="WBParaSite" id="DME_0000875101-mRNA-1">
    <property type="protein sequence ID" value="DME_0000875101-mRNA-1"/>
    <property type="gene ID" value="DME_0000875101"/>
</dbReference>
<comment type="subunit">
    <text evidence="3">Component of the ER membrane protein complex (EMC).</text>
</comment>
<comment type="subcellular location">
    <subcellularLocation>
        <location evidence="1">Endoplasmic reticulum membrane</location>
        <topology evidence="1">Multi-pass membrane protein</topology>
    </subcellularLocation>
</comment>
<keyword evidence="8 9" id="KW-0472">Membrane</keyword>
<accession>A0A0N4ULR4</accession>
<evidence type="ECO:0000256" key="8">
    <source>
        <dbReference type="ARBA" id="ARBA00023136"/>
    </source>
</evidence>
<name>A0A0N4ULR4_DRAME</name>
<evidence type="ECO:0000313" key="11">
    <source>
        <dbReference type="EMBL" id="VDN52669.1"/>
    </source>
</evidence>
<dbReference type="PIRSF" id="PIRSF017207">
    <property type="entry name" value="UCP017207_TM-p85"/>
    <property type="match status" value="1"/>
</dbReference>
<evidence type="ECO:0000256" key="1">
    <source>
        <dbReference type="ARBA" id="ARBA00004477"/>
    </source>
</evidence>
<keyword evidence="5 10" id="KW-0812">Transmembrane</keyword>
<dbReference type="PANTHER" id="PTHR19315">
    <property type="entry name" value="ER MEMBRANE PROTEIN COMPLEX SUBUNIT 4"/>
    <property type="match status" value="1"/>
</dbReference>
<dbReference type="AlphaFoldDB" id="A0A0N4ULR4"/>
<evidence type="ECO:0000256" key="2">
    <source>
        <dbReference type="ARBA" id="ARBA00007715"/>
    </source>
</evidence>
<organism evidence="12 14">
    <name type="scientific">Dracunculus medinensis</name>
    <name type="common">Guinea worm</name>
    <dbReference type="NCBI Taxonomy" id="318479"/>
    <lineage>
        <taxon>Eukaryota</taxon>
        <taxon>Metazoa</taxon>
        <taxon>Ecdysozoa</taxon>
        <taxon>Nematoda</taxon>
        <taxon>Chromadorea</taxon>
        <taxon>Rhabditida</taxon>
        <taxon>Spirurina</taxon>
        <taxon>Dracunculoidea</taxon>
        <taxon>Dracunculidae</taxon>
        <taxon>Dracunculus</taxon>
    </lineage>
</organism>
<evidence type="ECO:0000256" key="7">
    <source>
        <dbReference type="ARBA" id="ARBA00022989"/>
    </source>
</evidence>